<evidence type="ECO:0000313" key="12">
    <source>
        <dbReference type="Proteomes" id="UP000233837"/>
    </source>
</evidence>
<evidence type="ECO:0000256" key="7">
    <source>
        <dbReference type="ARBA" id="ARBA00023054"/>
    </source>
</evidence>
<dbReference type="PROSITE" id="PS50176">
    <property type="entry name" value="ARM_REPEAT"/>
    <property type="match status" value="2"/>
</dbReference>
<dbReference type="InterPro" id="IPR000225">
    <property type="entry name" value="Armadillo"/>
</dbReference>
<keyword evidence="7" id="KW-0175">Coiled coil</keyword>
<feature type="region of interest" description="Disordered" evidence="9">
    <location>
        <begin position="1"/>
        <end position="38"/>
    </location>
</feature>
<protein>
    <recommendedName>
        <fullName evidence="3">RING-type E3 ubiquitin transferase</fullName>
        <ecNumber evidence="3">2.3.2.27</ecNumber>
    </recommendedName>
</protein>
<dbReference type="EMBL" id="KZ502052">
    <property type="protein sequence ID" value="PKU84299.1"/>
    <property type="molecule type" value="Genomic_DNA"/>
</dbReference>
<dbReference type="FunFam" id="1.25.10.10:FF:000082">
    <property type="entry name" value="RING-type E3 ubiquitin transferase"/>
    <property type="match status" value="1"/>
</dbReference>
<dbReference type="GO" id="GO:0016567">
    <property type="term" value="P:protein ubiquitination"/>
    <property type="evidence" value="ECO:0007669"/>
    <property type="project" value="UniProtKB-UniPathway"/>
</dbReference>
<dbReference type="Gene3D" id="3.30.40.10">
    <property type="entry name" value="Zinc/RING finger domain, C3HC4 (zinc finger)"/>
    <property type="match status" value="1"/>
</dbReference>
<dbReference type="GO" id="GO:0005634">
    <property type="term" value="C:nucleus"/>
    <property type="evidence" value="ECO:0007669"/>
    <property type="project" value="UniProtKB-ARBA"/>
</dbReference>
<evidence type="ECO:0000256" key="9">
    <source>
        <dbReference type="SAM" id="MobiDB-lite"/>
    </source>
</evidence>
<keyword evidence="6" id="KW-0833">Ubl conjugation pathway</keyword>
<dbReference type="CDD" id="cd21037">
    <property type="entry name" value="MLKL_NTD"/>
    <property type="match status" value="1"/>
</dbReference>
<dbReference type="Pfam" id="PF04564">
    <property type="entry name" value="U-box"/>
    <property type="match status" value="1"/>
</dbReference>
<feature type="repeat" description="ARM" evidence="8">
    <location>
        <begin position="450"/>
        <end position="492"/>
    </location>
</feature>
<dbReference type="GO" id="GO:0061630">
    <property type="term" value="F:ubiquitin protein ligase activity"/>
    <property type="evidence" value="ECO:0007669"/>
    <property type="project" value="UniProtKB-EC"/>
</dbReference>
<dbReference type="SUPFAM" id="SSF48371">
    <property type="entry name" value="ARM repeat"/>
    <property type="match status" value="1"/>
</dbReference>
<dbReference type="GO" id="GO:0005829">
    <property type="term" value="C:cytosol"/>
    <property type="evidence" value="ECO:0007669"/>
    <property type="project" value="UniProtKB-ARBA"/>
</dbReference>
<dbReference type="Proteomes" id="UP000233837">
    <property type="component" value="Unassembled WGS sequence"/>
</dbReference>
<feature type="domain" description="U-box" evidence="10">
    <location>
        <begin position="313"/>
        <end position="387"/>
    </location>
</feature>
<dbReference type="InterPro" id="IPR036537">
    <property type="entry name" value="Adaptor_Cbl_N_dom_sf"/>
</dbReference>
<name>A0A2I0X8Q0_9ASPA</name>
<dbReference type="EC" id="2.3.2.27" evidence="3"/>
<dbReference type="InterPro" id="IPR016024">
    <property type="entry name" value="ARM-type_fold"/>
</dbReference>
<organism evidence="11 12">
    <name type="scientific">Dendrobium catenatum</name>
    <dbReference type="NCBI Taxonomy" id="906689"/>
    <lineage>
        <taxon>Eukaryota</taxon>
        <taxon>Viridiplantae</taxon>
        <taxon>Streptophyta</taxon>
        <taxon>Embryophyta</taxon>
        <taxon>Tracheophyta</taxon>
        <taxon>Spermatophyta</taxon>
        <taxon>Magnoliopsida</taxon>
        <taxon>Liliopsida</taxon>
        <taxon>Asparagales</taxon>
        <taxon>Orchidaceae</taxon>
        <taxon>Epidendroideae</taxon>
        <taxon>Malaxideae</taxon>
        <taxon>Dendrobiinae</taxon>
        <taxon>Dendrobium</taxon>
    </lineage>
</organism>
<dbReference type="GO" id="GO:2000028">
    <property type="term" value="P:regulation of photoperiodism, flowering"/>
    <property type="evidence" value="ECO:0007669"/>
    <property type="project" value="UniProtKB-ARBA"/>
</dbReference>
<dbReference type="UniPathway" id="UPA00143"/>
<evidence type="ECO:0000256" key="1">
    <source>
        <dbReference type="ARBA" id="ARBA00000900"/>
    </source>
</evidence>
<evidence type="ECO:0000256" key="5">
    <source>
        <dbReference type="ARBA" id="ARBA00022737"/>
    </source>
</evidence>
<keyword evidence="5" id="KW-0677">Repeat</keyword>
<dbReference type="InterPro" id="IPR057623">
    <property type="entry name" value="PUB12-19-like_N"/>
</dbReference>
<evidence type="ECO:0000256" key="2">
    <source>
        <dbReference type="ARBA" id="ARBA00004906"/>
    </source>
</evidence>
<dbReference type="InterPro" id="IPR059179">
    <property type="entry name" value="MLKL-like_MCAfunc"/>
</dbReference>
<evidence type="ECO:0000259" key="10">
    <source>
        <dbReference type="PROSITE" id="PS51698"/>
    </source>
</evidence>
<accession>A0A2I0X8Q0</accession>
<dbReference type="Gene3D" id="1.20.930.20">
    <property type="entry name" value="Adaptor protein Cbl, N-terminal domain"/>
    <property type="match status" value="1"/>
</dbReference>
<dbReference type="GO" id="GO:0007166">
    <property type="term" value="P:cell surface receptor signaling pathway"/>
    <property type="evidence" value="ECO:0007669"/>
    <property type="project" value="InterPro"/>
</dbReference>
<dbReference type="InterPro" id="IPR058678">
    <property type="entry name" value="ARM_PUB"/>
</dbReference>
<dbReference type="PANTHER" id="PTHR23315:SF236">
    <property type="entry name" value="E3 UBIQUITIN-PROTEIN LIGASE SPL11"/>
    <property type="match status" value="1"/>
</dbReference>
<dbReference type="PANTHER" id="PTHR23315">
    <property type="entry name" value="U BOX DOMAIN-CONTAINING"/>
    <property type="match status" value="1"/>
</dbReference>
<keyword evidence="12" id="KW-1185">Reference proteome</keyword>
<gene>
    <name evidence="11" type="primary">PUB13</name>
    <name evidence="11" type="ORF">MA16_Dca002812</name>
</gene>
<sequence length="714" mass="78332">MRAPGRSTDSGANIRATLHKYREEEREVESEEEKTRLRFAESVHTPETHRLVDMEDEEEKRMTAKVPGDGEAAVERLMEVVEEIATISDYRNAYKKQFGNLSRRVKLLAPMFEELKESRELIPDDAVRGLVQLREALDAARELLRFGSGGSKICLVLESDKMTKWFQEVTAQLEQALDAILFDKLDISDEVREQVELVHTQFKRAKERVDMPDAELYGDISFLYDKASDSFVDPEILSRLAAKLQLSTISDLTQESLALLEMVAASGDPEQSIEKMSMLLKKIKDYVQTQNPEMGTPSNPKSLFSDGKHQVPLIPDDFRCPISLELMRDPVIVATGQTYERACIKKWIDAGHDTCPKTQQKLPNTTLTPNFVLRSLIAQWCEANGMDPPKCPSKPSKPSSACSPAERANIDALICKLSSPNIDDQRSAAGDIRLLAKRNADNRICIAEAGAIPVLVNLLSTTDLRTQEHAVTALLNLSIYEDNKGIIISSGAVPGIVHVLRSGSMEARENAAATFFSLSVVDENKITIGASGAIPALVSLLNEGSQRGKKDAATALFNLCIYQGNKGRAVRAGVVPTLMLLLTEPAGLMVDEALAILAILSSHAECKAAIGALQAVPVLVEVIRSGSPRNKENAAAILLHLCTGEQQQQHLAEAQECSVMGALLELASSGTDRGKRKAMQLLYRMTRFIEQQSQAQAQVQAQAQSDQSSTTVSD</sequence>
<dbReference type="InterPro" id="IPR045210">
    <property type="entry name" value="RING-Ubox_PUB"/>
</dbReference>
<dbReference type="SUPFAM" id="SSF57850">
    <property type="entry name" value="RING/U-box"/>
    <property type="match status" value="1"/>
</dbReference>
<comment type="catalytic activity">
    <reaction evidence="1">
        <text>S-ubiquitinyl-[E2 ubiquitin-conjugating enzyme]-L-cysteine + [acceptor protein]-L-lysine = [E2 ubiquitin-conjugating enzyme]-L-cysteine + N(6)-ubiquitinyl-[acceptor protein]-L-lysine.</text>
        <dbReference type="EC" id="2.3.2.27"/>
    </reaction>
</comment>
<evidence type="ECO:0000256" key="3">
    <source>
        <dbReference type="ARBA" id="ARBA00012483"/>
    </source>
</evidence>
<dbReference type="PROSITE" id="PS51698">
    <property type="entry name" value="U_BOX"/>
    <property type="match status" value="1"/>
</dbReference>
<dbReference type="Pfam" id="PF25598">
    <property type="entry name" value="ARM_PUB"/>
    <property type="match status" value="1"/>
</dbReference>
<dbReference type="Gene3D" id="1.25.10.10">
    <property type="entry name" value="Leucine-rich Repeat Variant"/>
    <property type="match status" value="1"/>
</dbReference>
<dbReference type="InterPro" id="IPR011989">
    <property type="entry name" value="ARM-like"/>
</dbReference>
<dbReference type="STRING" id="906689.A0A2I0X8Q0"/>
<dbReference type="SMART" id="SM00504">
    <property type="entry name" value="Ubox"/>
    <property type="match status" value="1"/>
</dbReference>
<dbReference type="InterPro" id="IPR013083">
    <property type="entry name" value="Znf_RING/FYVE/PHD"/>
</dbReference>
<dbReference type="OrthoDB" id="7537227at2759"/>
<reference evidence="11 12" key="2">
    <citation type="journal article" date="2017" name="Nature">
        <title>The Apostasia genome and the evolution of orchids.</title>
        <authorList>
            <person name="Zhang G.Q."/>
            <person name="Liu K.W."/>
            <person name="Li Z."/>
            <person name="Lohaus R."/>
            <person name="Hsiao Y.Y."/>
            <person name="Niu S.C."/>
            <person name="Wang J.Y."/>
            <person name="Lin Y.C."/>
            <person name="Xu Q."/>
            <person name="Chen L.J."/>
            <person name="Yoshida K."/>
            <person name="Fujiwara S."/>
            <person name="Wang Z.W."/>
            <person name="Zhang Y.Q."/>
            <person name="Mitsuda N."/>
            <person name="Wang M."/>
            <person name="Liu G.H."/>
            <person name="Pecoraro L."/>
            <person name="Huang H.X."/>
            <person name="Xiao X.J."/>
            <person name="Lin M."/>
            <person name="Wu X.Y."/>
            <person name="Wu W.L."/>
            <person name="Chen Y.Y."/>
            <person name="Chang S.B."/>
            <person name="Sakamoto S."/>
            <person name="Ohme-Takagi M."/>
            <person name="Yagi M."/>
            <person name="Zeng S.J."/>
            <person name="Shen C.Y."/>
            <person name="Yeh C.M."/>
            <person name="Luo Y.B."/>
            <person name="Tsai W.C."/>
            <person name="Van de Peer Y."/>
            <person name="Liu Z.J."/>
        </authorList>
    </citation>
    <scope>NUCLEOTIDE SEQUENCE [LARGE SCALE GENOMIC DNA]</scope>
    <source>
        <tissue evidence="11">The whole plant</tissue>
    </source>
</reference>
<evidence type="ECO:0000313" key="11">
    <source>
        <dbReference type="EMBL" id="PKU84299.1"/>
    </source>
</evidence>
<evidence type="ECO:0000256" key="6">
    <source>
        <dbReference type="ARBA" id="ARBA00022786"/>
    </source>
</evidence>
<dbReference type="Pfam" id="PF25368">
    <property type="entry name" value="PUB10_N"/>
    <property type="match status" value="1"/>
</dbReference>
<feature type="repeat" description="ARM" evidence="8">
    <location>
        <begin position="532"/>
        <end position="574"/>
    </location>
</feature>
<dbReference type="FunFam" id="1.20.930.20:FF:000002">
    <property type="entry name" value="RING-type E3 ubiquitin transferase"/>
    <property type="match status" value="1"/>
</dbReference>
<dbReference type="AlphaFoldDB" id="A0A2I0X8Q0"/>
<dbReference type="SMART" id="SM00185">
    <property type="entry name" value="ARM"/>
    <property type="match status" value="6"/>
</dbReference>
<evidence type="ECO:0000256" key="8">
    <source>
        <dbReference type="PROSITE-ProRule" id="PRU00259"/>
    </source>
</evidence>
<comment type="pathway">
    <text evidence="2">Protein modification; protein ubiquitination.</text>
</comment>
<reference evidence="11 12" key="1">
    <citation type="journal article" date="2016" name="Sci. Rep.">
        <title>The Dendrobium catenatum Lindl. genome sequence provides insights into polysaccharide synthase, floral development and adaptive evolution.</title>
        <authorList>
            <person name="Zhang G.Q."/>
            <person name="Xu Q."/>
            <person name="Bian C."/>
            <person name="Tsai W.C."/>
            <person name="Yeh C.M."/>
            <person name="Liu K.W."/>
            <person name="Yoshida K."/>
            <person name="Zhang L.S."/>
            <person name="Chang S.B."/>
            <person name="Chen F."/>
            <person name="Shi Y."/>
            <person name="Su Y.Y."/>
            <person name="Zhang Y.Q."/>
            <person name="Chen L.J."/>
            <person name="Yin Y."/>
            <person name="Lin M."/>
            <person name="Huang H."/>
            <person name="Deng H."/>
            <person name="Wang Z.W."/>
            <person name="Zhu S.L."/>
            <person name="Zhao X."/>
            <person name="Deng C."/>
            <person name="Niu S.C."/>
            <person name="Huang J."/>
            <person name="Wang M."/>
            <person name="Liu G.H."/>
            <person name="Yang H.J."/>
            <person name="Xiao X.J."/>
            <person name="Hsiao Y.Y."/>
            <person name="Wu W.L."/>
            <person name="Chen Y.Y."/>
            <person name="Mitsuda N."/>
            <person name="Ohme-Takagi M."/>
            <person name="Luo Y.B."/>
            <person name="Van de Peer Y."/>
            <person name="Liu Z.J."/>
        </authorList>
    </citation>
    <scope>NUCLEOTIDE SEQUENCE [LARGE SCALE GENOMIC DNA]</scope>
    <source>
        <tissue evidence="11">The whole plant</tissue>
    </source>
</reference>
<dbReference type="CDD" id="cd16664">
    <property type="entry name" value="RING-Ubox_PUB"/>
    <property type="match status" value="1"/>
</dbReference>
<dbReference type="GO" id="GO:0043069">
    <property type="term" value="P:negative regulation of programmed cell death"/>
    <property type="evidence" value="ECO:0007669"/>
    <property type="project" value="UniProtKB-ARBA"/>
</dbReference>
<dbReference type="InterPro" id="IPR003613">
    <property type="entry name" value="Ubox_domain"/>
</dbReference>
<evidence type="ECO:0000256" key="4">
    <source>
        <dbReference type="ARBA" id="ARBA00022679"/>
    </source>
</evidence>
<keyword evidence="4" id="KW-0808">Transferase</keyword>
<dbReference type="FunFam" id="3.30.40.10:FF:000292">
    <property type="entry name" value="RING-type E3 ubiquitin transferase"/>
    <property type="match status" value="1"/>
</dbReference>
<proteinExistence type="predicted"/>